<evidence type="ECO:0000259" key="10">
    <source>
        <dbReference type="Pfam" id="PF01259"/>
    </source>
</evidence>
<dbReference type="PANTHER" id="PTHR43700:SF1">
    <property type="entry name" value="PHOSPHORIBOSYLAMINOIMIDAZOLE-SUCCINOCARBOXAMIDE SYNTHASE"/>
    <property type="match status" value="1"/>
</dbReference>
<feature type="domain" description="SAICAR synthetase/ADE2 N-terminal" evidence="10">
    <location>
        <begin position="18"/>
        <end position="276"/>
    </location>
</feature>
<evidence type="ECO:0000256" key="6">
    <source>
        <dbReference type="ARBA" id="ARBA00022741"/>
    </source>
</evidence>
<evidence type="ECO:0000256" key="1">
    <source>
        <dbReference type="ARBA" id="ARBA00004672"/>
    </source>
</evidence>
<evidence type="ECO:0000256" key="8">
    <source>
        <dbReference type="ARBA" id="ARBA00022840"/>
    </source>
</evidence>
<dbReference type="NCBIfam" id="TIGR00081">
    <property type="entry name" value="purC"/>
    <property type="match status" value="1"/>
</dbReference>
<proteinExistence type="inferred from homology"/>
<keyword evidence="6" id="KW-0547">Nucleotide-binding</keyword>
<keyword evidence="5" id="KW-0436">Ligase</keyword>
<evidence type="ECO:0000256" key="7">
    <source>
        <dbReference type="ARBA" id="ARBA00022755"/>
    </source>
</evidence>
<dbReference type="EC" id="6.3.2.6" evidence="3"/>
<comment type="pathway">
    <text evidence="1">Purine metabolism; IMP biosynthesis via de novo pathway; 5-amino-1-(5-phospho-D-ribosyl)imidazole-4-carboxamide from 5-amino-1-(5-phospho-D-ribosyl)imidazole-4-carboxylate: step 1/2.</text>
</comment>
<dbReference type="EMBL" id="JBANMG010000002">
    <property type="protein sequence ID" value="KAK6956215.1"/>
    <property type="molecule type" value="Genomic_DNA"/>
</dbReference>
<dbReference type="GO" id="GO:0005524">
    <property type="term" value="F:ATP binding"/>
    <property type="evidence" value="ECO:0007669"/>
    <property type="project" value="UniProtKB-KW"/>
</dbReference>
<name>A0AAX6MUB9_9PEZI</name>
<evidence type="ECO:0000256" key="4">
    <source>
        <dbReference type="ARBA" id="ARBA00016460"/>
    </source>
</evidence>
<dbReference type="GO" id="GO:0005737">
    <property type="term" value="C:cytoplasm"/>
    <property type="evidence" value="ECO:0007669"/>
    <property type="project" value="TreeGrafter"/>
</dbReference>
<dbReference type="InterPro" id="IPR028923">
    <property type="entry name" value="SAICAR_synt/ADE2_N"/>
</dbReference>
<evidence type="ECO:0000313" key="12">
    <source>
        <dbReference type="Proteomes" id="UP001369815"/>
    </source>
</evidence>
<dbReference type="GO" id="GO:0004639">
    <property type="term" value="F:phosphoribosylaminoimidazolesuccinocarboxamide synthase activity"/>
    <property type="evidence" value="ECO:0007669"/>
    <property type="project" value="UniProtKB-EC"/>
</dbReference>
<evidence type="ECO:0000256" key="3">
    <source>
        <dbReference type="ARBA" id="ARBA00012217"/>
    </source>
</evidence>
<dbReference type="Proteomes" id="UP001369815">
    <property type="component" value="Unassembled WGS sequence"/>
</dbReference>
<reference evidence="11 12" key="1">
    <citation type="journal article" date="2024" name="Front Chem Biol">
        <title>Unveiling the potential of Daldinia eschscholtzii MFLUCC 19-0629 through bioactivity and bioinformatics studies for enhanced sustainable agriculture production.</title>
        <authorList>
            <person name="Brooks S."/>
            <person name="Weaver J.A."/>
            <person name="Klomchit A."/>
            <person name="Alharthi S.A."/>
            <person name="Onlamun T."/>
            <person name="Nurani R."/>
            <person name="Vong T.K."/>
            <person name="Alberti F."/>
            <person name="Greco C."/>
        </authorList>
    </citation>
    <scope>NUCLEOTIDE SEQUENCE [LARGE SCALE GENOMIC DNA]</scope>
    <source>
        <strain evidence="11">MFLUCC 19-0629</strain>
    </source>
</reference>
<dbReference type="AlphaFoldDB" id="A0AAX6MUB9"/>
<dbReference type="CDD" id="cd01414">
    <property type="entry name" value="SAICAR_synt_Sc"/>
    <property type="match status" value="1"/>
</dbReference>
<keyword evidence="12" id="KW-1185">Reference proteome</keyword>
<dbReference type="Gene3D" id="3.30.470.20">
    <property type="entry name" value="ATP-grasp fold, B domain"/>
    <property type="match status" value="1"/>
</dbReference>
<keyword evidence="8" id="KW-0067">ATP-binding</keyword>
<organism evidence="11 12">
    <name type="scientific">Daldinia eschscholtzii</name>
    <dbReference type="NCBI Taxonomy" id="292717"/>
    <lineage>
        <taxon>Eukaryota</taxon>
        <taxon>Fungi</taxon>
        <taxon>Dikarya</taxon>
        <taxon>Ascomycota</taxon>
        <taxon>Pezizomycotina</taxon>
        <taxon>Sordariomycetes</taxon>
        <taxon>Xylariomycetidae</taxon>
        <taxon>Xylariales</taxon>
        <taxon>Hypoxylaceae</taxon>
        <taxon>Daldinia</taxon>
    </lineage>
</organism>
<dbReference type="FunFam" id="3.30.470.20:FF:000015">
    <property type="entry name" value="Phosphoribosylaminoimidazole-succinocarboxamide synthase"/>
    <property type="match status" value="1"/>
</dbReference>
<dbReference type="HAMAP" id="MF_00137">
    <property type="entry name" value="SAICAR_synth"/>
    <property type="match status" value="1"/>
</dbReference>
<dbReference type="SUPFAM" id="SSF56104">
    <property type="entry name" value="SAICAR synthase-like"/>
    <property type="match status" value="1"/>
</dbReference>
<comment type="similarity">
    <text evidence="2">Belongs to the SAICAR synthetase family.</text>
</comment>
<comment type="caution">
    <text evidence="11">The sequence shown here is derived from an EMBL/GenBank/DDBJ whole genome shotgun (WGS) entry which is preliminary data.</text>
</comment>
<keyword evidence="7" id="KW-0658">Purine biosynthesis</keyword>
<dbReference type="PANTHER" id="PTHR43700">
    <property type="entry name" value="PHOSPHORIBOSYLAMINOIMIDAZOLE-SUCCINOCARBOXAMIDE SYNTHASE"/>
    <property type="match status" value="1"/>
</dbReference>
<evidence type="ECO:0000256" key="9">
    <source>
        <dbReference type="ARBA" id="ARBA00030409"/>
    </source>
</evidence>
<dbReference type="PROSITE" id="PS01057">
    <property type="entry name" value="SAICAR_SYNTHETASE_1"/>
    <property type="match status" value="1"/>
</dbReference>
<evidence type="ECO:0000313" key="11">
    <source>
        <dbReference type="EMBL" id="KAK6956215.1"/>
    </source>
</evidence>
<sequence>MASNNVLTEVTLTSLPKLATGKVRDLYEVDDKTLLFITTDRISAYDVVMKNGVPNKGALLTLQSVHWFKVLSERVPGLKTHFLTTDVPAGVSPDEAKVIRNRSMQVRKLKVFPIEAIVRGYITGSAWKEYKAHGSVHGYPLAAGLRECDAIPGGPIYTPSTKAPLGQHDENISREQAATIVGEKYASRIEELALKIFRAGQEYASERGIIIADTKFEFALDEAADEVVLVDEVLTSDSSRMWPKDKYEPGRDQESFDKQFLRNWLTENGLKGKEGVEVPEDVLKATAERYGEVFRRLTGKALEEALQG</sequence>
<dbReference type="Gene3D" id="3.30.200.20">
    <property type="entry name" value="Phosphorylase Kinase, domain 1"/>
    <property type="match status" value="1"/>
</dbReference>
<dbReference type="NCBIfam" id="NF010568">
    <property type="entry name" value="PRK13961.1"/>
    <property type="match status" value="1"/>
</dbReference>
<dbReference type="InterPro" id="IPR001636">
    <property type="entry name" value="SAICAR_synth"/>
</dbReference>
<dbReference type="InterPro" id="IPR018236">
    <property type="entry name" value="SAICAR_synthetase_CS"/>
</dbReference>
<dbReference type="GO" id="GO:0006189">
    <property type="term" value="P:'de novo' IMP biosynthetic process"/>
    <property type="evidence" value="ECO:0007669"/>
    <property type="project" value="TreeGrafter"/>
</dbReference>
<evidence type="ECO:0000256" key="5">
    <source>
        <dbReference type="ARBA" id="ARBA00022598"/>
    </source>
</evidence>
<gene>
    <name evidence="11" type="ORF">Daesc_001488</name>
</gene>
<dbReference type="Pfam" id="PF01259">
    <property type="entry name" value="SAICAR_synt"/>
    <property type="match status" value="1"/>
</dbReference>
<protein>
    <recommendedName>
        <fullName evidence="4">Phosphoribosylaminoimidazole-succinocarboxamide synthase</fullName>
        <ecNumber evidence="3">6.3.2.6</ecNumber>
    </recommendedName>
    <alternativeName>
        <fullName evidence="9">SAICAR synthetase</fullName>
    </alternativeName>
</protein>
<evidence type="ECO:0000256" key="2">
    <source>
        <dbReference type="ARBA" id="ARBA00010190"/>
    </source>
</evidence>
<accession>A0AAX6MUB9</accession>